<evidence type="ECO:0000259" key="1">
    <source>
        <dbReference type="Pfam" id="PF13460"/>
    </source>
</evidence>
<dbReference type="Pfam" id="PF13460">
    <property type="entry name" value="NAD_binding_10"/>
    <property type="match status" value="1"/>
</dbReference>
<sequence>MFAITAITGQVGGALARTLLAQGQPVRAIVRDPAKAAAWAARGCQTALADMADAAALARAFSGCEGVFVLLPPQFDPSPGFPESRAAIAALRSALHEARPARAVVLSTVGAQAPEPNLLNQLGLLEQALADLPLAVTVLRPAWFLENLQWDIAAARGHGTLPCYLQPLERPIPMVSTEDVGRTAAELLTERSAGRRVVELEGPAAVSPRDIAQALAERLGRPVHAQAVPRGTWEAGFRAQGMRHPGPRMQMLDGFNAGWLRFEGTPRRGQVSLQQVVQRLLPERPVAAQ</sequence>
<keyword evidence="3" id="KW-1185">Reference proteome</keyword>
<dbReference type="PANTHER" id="PTHR43162">
    <property type="match status" value="1"/>
</dbReference>
<dbReference type="Gene3D" id="3.90.25.10">
    <property type="entry name" value="UDP-galactose 4-epimerase, domain 1"/>
    <property type="match status" value="1"/>
</dbReference>
<organism evidence="2 3">
    <name type="scientific">Acidovorax soli</name>
    <dbReference type="NCBI Taxonomy" id="592050"/>
    <lineage>
        <taxon>Bacteria</taxon>
        <taxon>Pseudomonadati</taxon>
        <taxon>Pseudomonadota</taxon>
        <taxon>Betaproteobacteria</taxon>
        <taxon>Burkholderiales</taxon>
        <taxon>Comamonadaceae</taxon>
        <taxon>Acidovorax</taxon>
    </lineage>
</organism>
<dbReference type="Gene3D" id="3.40.50.720">
    <property type="entry name" value="NAD(P)-binding Rossmann-like Domain"/>
    <property type="match status" value="1"/>
</dbReference>
<proteinExistence type="predicted"/>
<dbReference type="Proteomes" id="UP000575083">
    <property type="component" value="Unassembled WGS sequence"/>
</dbReference>
<reference evidence="2 3" key="1">
    <citation type="submission" date="2020-08" db="EMBL/GenBank/DDBJ databases">
        <title>Functional genomics of gut bacteria from endangered species of beetles.</title>
        <authorList>
            <person name="Carlos-Shanley C."/>
        </authorList>
    </citation>
    <scope>NUCLEOTIDE SEQUENCE [LARGE SCALE GENOMIC DNA]</scope>
    <source>
        <strain evidence="2 3">S00198</strain>
    </source>
</reference>
<gene>
    <name evidence="2" type="ORF">HNP48_002810</name>
</gene>
<dbReference type="SUPFAM" id="SSF51735">
    <property type="entry name" value="NAD(P)-binding Rossmann-fold domains"/>
    <property type="match status" value="1"/>
</dbReference>
<evidence type="ECO:0000313" key="3">
    <source>
        <dbReference type="Proteomes" id="UP000575083"/>
    </source>
</evidence>
<dbReference type="RefSeq" id="WP_184857801.1">
    <property type="nucleotide sequence ID" value="NZ_JACHLK010000004.1"/>
</dbReference>
<protein>
    <submittedName>
        <fullName evidence="2">Uncharacterized protein YbjT (DUF2867 family)</fullName>
    </submittedName>
</protein>
<accession>A0A7X0PE07</accession>
<dbReference type="EMBL" id="JACHLK010000004">
    <property type="protein sequence ID" value="MBB6560138.1"/>
    <property type="molecule type" value="Genomic_DNA"/>
</dbReference>
<evidence type="ECO:0000313" key="2">
    <source>
        <dbReference type="EMBL" id="MBB6560138.1"/>
    </source>
</evidence>
<comment type="caution">
    <text evidence="2">The sequence shown here is derived from an EMBL/GenBank/DDBJ whole genome shotgun (WGS) entry which is preliminary data.</text>
</comment>
<feature type="domain" description="NAD(P)-binding" evidence="1">
    <location>
        <begin position="8"/>
        <end position="190"/>
    </location>
</feature>
<dbReference type="AlphaFoldDB" id="A0A7X0PE07"/>
<dbReference type="InterPro" id="IPR016040">
    <property type="entry name" value="NAD(P)-bd_dom"/>
</dbReference>
<dbReference type="InterPro" id="IPR051604">
    <property type="entry name" value="Ergot_Alk_Oxidoreductase"/>
</dbReference>
<dbReference type="PANTHER" id="PTHR43162:SF1">
    <property type="entry name" value="PRESTALK A DIFFERENTIATION PROTEIN A"/>
    <property type="match status" value="1"/>
</dbReference>
<dbReference type="InterPro" id="IPR036291">
    <property type="entry name" value="NAD(P)-bd_dom_sf"/>
</dbReference>
<name>A0A7X0PE07_9BURK</name>